<name>A0A1I6S2X0_9SPHI</name>
<protein>
    <submittedName>
        <fullName evidence="1">Predicted 3-hydroxylacyl-ACP dehydratase, HotDog domain</fullName>
    </submittedName>
</protein>
<dbReference type="InterPro" id="IPR016776">
    <property type="entry name" value="ApeP-like_dehydratase"/>
</dbReference>
<accession>A0A1I6S2X0</accession>
<dbReference type="Gene3D" id="3.10.129.10">
    <property type="entry name" value="Hotdog Thioesterase"/>
    <property type="match status" value="1"/>
</dbReference>
<evidence type="ECO:0000313" key="2">
    <source>
        <dbReference type="Proteomes" id="UP000198785"/>
    </source>
</evidence>
<dbReference type="RefSeq" id="WP_093364709.1">
    <property type="nucleotide sequence ID" value="NZ_FOZZ01000004.1"/>
</dbReference>
<dbReference type="Proteomes" id="UP000198785">
    <property type="component" value="Unassembled WGS sequence"/>
</dbReference>
<dbReference type="OrthoDB" id="2922403at2"/>
<reference evidence="1 2" key="1">
    <citation type="submission" date="2016-10" db="EMBL/GenBank/DDBJ databases">
        <authorList>
            <person name="de Groot N.N."/>
        </authorList>
    </citation>
    <scope>NUCLEOTIDE SEQUENCE [LARGE SCALE GENOMIC DNA]</scope>
    <source>
        <strain evidence="1 2">DSM 22789</strain>
    </source>
</reference>
<gene>
    <name evidence="1" type="ORF">SAMN05660206_10477</name>
</gene>
<dbReference type="Pfam" id="PF22817">
    <property type="entry name" value="ApeP-like"/>
    <property type="match status" value="1"/>
</dbReference>
<dbReference type="AlphaFoldDB" id="A0A1I6S2X0"/>
<dbReference type="EMBL" id="FOZZ01000004">
    <property type="protein sequence ID" value="SFS71078.1"/>
    <property type="molecule type" value="Genomic_DNA"/>
</dbReference>
<dbReference type="STRING" id="683125.SAMN05660206_10477"/>
<evidence type="ECO:0000313" key="1">
    <source>
        <dbReference type="EMBL" id="SFS71078.1"/>
    </source>
</evidence>
<proteinExistence type="predicted"/>
<dbReference type="SUPFAM" id="SSF54637">
    <property type="entry name" value="Thioesterase/thiol ester dehydrase-isomerase"/>
    <property type="match status" value="1"/>
</dbReference>
<keyword evidence="2" id="KW-1185">Reference proteome</keyword>
<organism evidence="1 2">
    <name type="scientific">Sphingobacterium wenxiniae</name>
    <dbReference type="NCBI Taxonomy" id="683125"/>
    <lineage>
        <taxon>Bacteria</taxon>
        <taxon>Pseudomonadati</taxon>
        <taxon>Bacteroidota</taxon>
        <taxon>Sphingobacteriia</taxon>
        <taxon>Sphingobacteriales</taxon>
        <taxon>Sphingobacteriaceae</taxon>
        <taxon>Sphingobacterium</taxon>
    </lineage>
</organism>
<sequence length="151" mass="16981">MDKELHKIAIEHYLPHRPPMLMVDAILEISPTQVLCSFIIKEDNIFLIDGLFQEVGLMENMAQTCSSIVGQTFYEADYNPLSDKRIIGFISGVKQLTIYNLPKVGDEILTSSTLTSQFDGEGYSICTMNVQTKRGEDVLSSAEINLFLKKQ</sequence>
<dbReference type="InterPro" id="IPR029069">
    <property type="entry name" value="HotDog_dom_sf"/>
</dbReference>